<name>A0ABT1E444_9ACTN</name>
<dbReference type="RefSeq" id="WP_253243813.1">
    <property type="nucleotide sequence ID" value="NZ_JAMYJR010000065.1"/>
</dbReference>
<evidence type="ECO:0000313" key="4">
    <source>
        <dbReference type="EMBL" id="MCO8277807.1"/>
    </source>
</evidence>
<dbReference type="PROSITE" id="PS51462">
    <property type="entry name" value="NUDIX"/>
    <property type="match status" value="1"/>
</dbReference>
<dbReference type="CDD" id="cd18879">
    <property type="entry name" value="NUDIX_Hydrolase"/>
    <property type="match status" value="1"/>
</dbReference>
<gene>
    <name evidence="4" type="ORF">M1L60_45280</name>
</gene>
<dbReference type="PANTHER" id="PTHR43046">
    <property type="entry name" value="GDP-MANNOSE MANNOSYL HYDROLASE"/>
    <property type="match status" value="1"/>
</dbReference>
<reference evidence="4 5" key="1">
    <citation type="submission" date="2022-06" db="EMBL/GenBank/DDBJ databases">
        <title>New Species of the Genus Actinoplanes, ActinopZanes ferrugineus.</title>
        <authorList>
            <person name="Ding P."/>
        </authorList>
    </citation>
    <scope>NUCLEOTIDE SEQUENCE [LARGE SCALE GENOMIC DNA]</scope>
    <source>
        <strain evidence="4 5">TRM88003</strain>
    </source>
</reference>
<dbReference type="EMBL" id="JAMYJR010000065">
    <property type="protein sequence ID" value="MCO8277807.1"/>
    <property type="molecule type" value="Genomic_DNA"/>
</dbReference>
<dbReference type="Proteomes" id="UP001523369">
    <property type="component" value="Unassembled WGS sequence"/>
</dbReference>
<dbReference type="SUPFAM" id="SSF55811">
    <property type="entry name" value="Nudix"/>
    <property type="match status" value="1"/>
</dbReference>
<dbReference type="InterPro" id="IPR015797">
    <property type="entry name" value="NUDIX_hydrolase-like_dom_sf"/>
</dbReference>
<protein>
    <submittedName>
        <fullName evidence="4">NUDIX domain-containing protein</fullName>
    </submittedName>
</protein>
<comment type="cofactor">
    <cofactor evidence="1">
        <name>Mg(2+)</name>
        <dbReference type="ChEBI" id="CHEBI:18420"/>
    </cofactor>
</comment>
<comment type="caution">
    <text evidence="4">The sequence shown here is derived from an EMBL/GenBank/DDBJ whole genome shotgun (WGS) entry which is preliminary data.</text>
</comment>
<keyword evidence="2" id="KW-0378">Hydrolase</keyword>
<evidence type="ECO:0000313" key="5">
    <source>
        <dbReference type="Proteomes" id="UP001523369"/>
    </source>
</evidence>
<keyword evidence="5" id="KW-1185">Reference proteome</keyword>
<evidence type="ECO:0000256" key="1">
    <source>
        <dbReference type="ARBA" id="ARBA00001946"/>
    </source>
</evidence>
<feature type="domain" description="Nudix hydrolase" evidence="3">
    <location>
        <begin position="19"/>
        <end position="155"/>
    </location>
</feature>
<proteinExistence type="predicted"/>
<dbReference type="InterPro" id="IPR000086">
    <property type="entry name" value="NUDIX_hydrolase_dom"/>
</dbReference>
<dbReference type="PROSITE" id="PS00893">
    <property type="entry name" value="NUDIX_BOX"/>
    <property type="match status" value="1"/>
</dbReference>
<evidence type="ECO:0000256" key="2">
    <source>
        <dbReference type="ARBA" id="ARBA00022801"/>
    </source>
</evidence>
<evidence type="ECO:0000259" key="3">
    <source>
        <dbReference type="PROSITE" id="PS51462"/>
    </source>
</evidence>
<sequence length="157" mass="17099">MATSNYIKKLREKIGHDLVWVPGAIAVIMNDNNEVLLGRRADDETWGLVGGFVEPNEQPADTAVREALEETGLTVAPQRIASVIAYERTYSNGDQCRYLDTAFLCKVVSGSIVGGNDESSGFEWFAKDRLPKLGHHDTQVIEAAFGGSAEAWFVPAA</sequence>
<dbReference type="PANTHER" id="PTHR43046:SF16">
    <property type="entry name" value="ADP-RIBOSE PYROPHOSPHATASE YJHB-RELATED"/>
    <property type="match status" value="1"/>
</dbReference>
<dbReference type="InterPro" id="IPR020084">
    <property type="entry name" value="NUDIX_hydrolase_CS"/>
</dbReference>
<organism evidence="4 5">
    <name type="scientific">Paractinoplanes aksuensis</name>
    <dbReference type="NCBI Taxonomy" id="2939490"/>
    <lineage>
        <taxon>Bacteria</taxon>
        <taxon>Bacillati</taxon>
        <taxon>Actinomycetota</taxon>
        <taxon>Actinomycetes</taxon>
        <taxon>Micromonosporales</taxon>
        <taxon>Micromonosporaceae</taxon>
        <taxon>Paractinoplanes</taxon>
    </lineage>
</organism>
<dbReference type="Gene3D" id="3.90.79.10">
    <property type="entry name" value="Nucleoside Triphosphate Pyrophosphohydrolase"/>
    <property type="match status" value="1"/>
</dbReference>
<accession>A0ABT1E444</accession>
<dbReference type="Pfam" id="PF00293">
    <property type="entry name" value="NUDIX"/>
    <property type="match status" value="1"/>
</dbReference>